<reference evidence="1" key="1">
    <citation type="journal article" date="2021" name="Microb. Physiol.">
        <title>Proteogenomic Insights into the Physiology of Marine, Sulfate-Reducing, Filamentous Desulfonema limicola and Desulfonema magnum.</title>
        <authorList>
            <person name="Schnaars V."/>
            <person name="Wohlbrand L."/>
            <person name="Scheve S."/>
            <person name="Hinrichs C."/>
            <person name="Reinhardt R."/>
            <person name="Rabus R."/>
        </authorList>
    </citation>
    <scope>NUCLEOTIDE SEQUENCE</scope>
    <source>
        <strain evidence="1">5ac10</strain>
    </source>
</reference>
<dbReference type="AlphaFoldDB" id="A0A975B7A9"/>
<organism evidence="1 2">
    <name type="scientific">Desulfonema limicola</name>
    <dbReference type="NCBI Taxonomy" id="45656"/>
    <lineage>
        <taxon>Bacteria</taxon>
        <taxon>Pseudomonadati</taxon>
        <taxon>Thermodesulfobacteriota</taxon>
        <taxon>Desulfobacteria</taxon>
        <taxon>Desulfobacterales</taxon>
        <taxon>Desulfococcaceae</taxon>
        <taxon>Desulfonema</taxon>
    </lineage>
</organism>
<dbReference type="RefSeq" id="WP_207691853.1">
    <property type="nucleotide sequence ID" value="NZ_CP061799.1"/>
</dbReference>
<dbReference type="KEGG" id="dli:dnl_24750"/>
<dbReference type="EMBL" id="CP061799">
    <property type="protein sequence ID" value="QTA80182.1"/>
    <property type="molecule type" value="Genomic_DNA"/>
</dbReference>
<protein>
    <submittedName>
        <fullName evidence="1">Uncharacterized protein</fullName>
    </submittedName>
</protein>
<name>A0A975B7A9_9BACT</name>
<proteinExistence type="predicted"/>
<keyword evidence="2" id="KW-1185">Reference proteome</keyword>
<accession>A0A975B7A9</accession>
<sequence>MQTMADENKLRQILKDAIVEAVQERKDIFYDLIAEIIEDIAMANAIKEGENSEKVSRDEVFAILEGQL</sequence>
<dbReference type="InterPro" id="IPR057930">
    <property type="entry name" value="Antitoxin_put"/>
</dbReference>
<evidence type="ECO:0000313" key="2">
    <source>
        <dbReference type="Proteomes" id="UP000663720"/>
    </source>
</evidence>
<gene>
    <name evidence="1" type="ORF">dnl_24750</name>
</gene>
<dbReference type="Pfam" id="PF25734">
    <property type="entry name" value="RelB_like_antitoxin"/>
    <property type="match status" value="1"/>
</dbReference>
<dbReference type="Proteomes" id="UP000663720">
    <property type="component" value="Chromosome"/>
</dbReference>
<evidence type="ECO:0000313" key="1">
    <source>
        <dbReference type="EMBL" id="QTA80182.1"/>
    </source>
</evidence>